<feature type="region of interest" description="Disordered" evidence="1">
    <location>
        <begin position="100"/>
        <end position="119"/>
    </location>
</feature>
<evidence type="ECO:0000313" key="3">
    <source>
        <dbReference type="Proteomes" id="UP001303647"/>
    </source>
</evidence>
<dbReference type="PANTHER" id="PTHR28152">
    <property type="entry name" value="HYDROXYACYL-THIOESTER DEHYDRATASE TYPE 2, MITOCHONDRIAL"/>
    <property type="match status" value="1"/>
</dbReference>
<evidence type="ECO:0000313" key="2">
    <source>
        <dbReference type="EMBL" id="KAK4249958.1"/>
    </source>
</evidence>
<comment type="caution">
    <text evidence="2">The sequence shown here is derived from an EMBL/GenBank/DDBJ whole genome shotgun (WGS) entry which is preliminary data.</text>
</comment>
<reference evidence="2" key="1">
    <citation type="journal article" date="2023" name="Mol. Phylogenet. Evol.">
        <title>Genome-scale phylogeny and comparative genomics of the fungal order Sordariales.</title>
        <authorList>
            <person name="Hensen N."/>
            <person name="Bonometti L."/>
            <person name="Westerberg I."/>
            <person name="Brannstrom I.O."/>
            <person name="Guillou S."/>
            <person name="Cros-Aarteil S."/>
            <person name="Calhoun S."/>
            <person name="Haridas S."/>
            <person name="Kuo A."/>
            <person name="Mondo S."/>
            <person name="Pangilinan J."/>
            <person name="Riley R."/>
            <person name="LaButti K."/>
            <person name="Andreopoulos B."/>
            <person name="Lipzen A."/>
            <person name="Chen C."/>
            <person name="Yan M."/>
            <person name="Daum C."/>
            <person name="Ng V."/>
            <person name="Clum A."/>
            <person name="Steindorff A."/>
            <person name="Ohm R.A."/>
            <person name="Martin F."/>
            <person name="Silar P."/>
            <person name="Natvig D.O."/>
            <person name="Lalanne C."/>
            <person name="Gautier V."/>
            <person name="Ament-Velasquez S.L."/>
            <person name="Kruys A."/>
            <person name="Hutchinson M.I."/>
            <person name="Powell A.J."/>
            <person name="Barry K."/>
            <person name="Miller A.N."/>
            <person name="Grigoriev I.V."/>
            <person name="Debuchy R."/>
            <person name="Gladieux P."/>
            <person name="Hiltunen Thoren M."/>
            <person name="Johannesson H."/>
        </authorList>
    </citation>
    <scope>NUCLEOTIDE SEQUENCE</scope>
    <source>
        <strain evidence="2">CBS 359.72</strain>
    </source>
</reference>
<evidence type="ECO:0000256" key="1">
    <source>
        <dbReference type="SAM" id="MobiDB-lite"/>
    </source>
</evidence>
<sequence length="407" mass="43649">MRLSMLRPLSSSTARSLRPIFNHYSAFFSSSSSSFSSPSTPFDPEAYLHSARHKLTSQPPTIVPDVLSPTHSHLLNLSLADHVPDLFPANQLSRPLFPPPWPSLASEEATASTNSTQGGAVDGDLTLPQGHHLVYFPLQLPPSRLLPDGTDPGHCPGEPFVRRMWAGGEVVFRDGWDRAMRTDGRRAVCLETVGAPVLKHGGTGATAGQEKVFVEVKRVYGAGAGEGGCDEVVRTCAGPVEEVRRLVFMRGRDGRAGEAAVAGRVVKASAAPEFTFSLRPDATLLFHFSALTYNAHSIHLDPDYAKSREGYKGLLVHGPLSLVLMLSALRACLAKLSPPAAGEGQLPKPYVKSLSYRNVAPLYVGEQMKVCLRRTKSAVGELGWDVWIEGPEGGLAVKGKAVTTGNA</sequence>
<name>A0AAN7CX09_9PEZI</name>
<protein>
    <recommendedName>
        <fullName evidence="4">MaoC-like domain-containing protein</fullName>
    </recommendedName>
</protein>
<feature type="compositionally biased region" description="Polar residues" evidence="1">
    <location>
        <begin position="109"/>
        <end position="118"/>
    </location>
</feature>
<dbReference type="GO" id="GO:0019171">
    <property type="term" value="F:(3R)-hydroxyacyl-[acyl-carrier-protein] dehydratase activity"/>
    <property type="evidence" value="ECO:0007669"/>
    <property type="project" value="TreeGrafter"/>
</dbReference>
<dbReference type="PANTHER" id="PTHR28152:SF1">
    <property type="entry name" value="HYDROXYACYL-THIOESTER DEHYDRATASE TYPE 2, MITOCHONDRIAL"/>
    <property type="match status" value="1"/>
</dbReference>
<dbReference type="EMBL" id="MU857618">
    <property type="protein sequence ID" value="KAK4249958.1"/>
    <property type="molecule type" value="Genomic_DNA"/>
</dbReference>
<organism evidence="2 3">
    <name type="scientific">Corynascus novoguineensis</name>
    <dbReference type="NCBI Taxonomy" id="1126955"/>
    <lineage>
        <taxon>Eukaryota</taxon>
        <taxon>Fungi</taxon>
        <taxon>Dikarya</taxon>
        <taxon>Ascomycota</taxon>
        <taxon>Pezizomycotina</taxon>
        <taxon>Sordariomycetes</taxon>
        <taxon>Sordariomycetidae</taxon>
        <taxon>Sordariales</taxon>
        <taxon>Chaetomiaceae</taxon>
        <taxon>Corynascus</taxon>
    </lineage>
</organism>
<dbReference type="SUPFAM" id="SSF54637">
    <property type="entry name" value="Thioesterase/thiol ester dehydrase-isomerase"/>
    <property type="match status" value="1"/>
</dbReference>
<dbReference type="GO" id="GO:0005739">
    <property type="term" value="C:mitochondrion"/>
    <property type="evidence" value="ECO:0007669"/>
    <property type="project" value="TreeGrafter"/>
</dbReference>
<dbReference type="AlphaFoldDB" id="A0AAN7CX09"/>
<proteinExistence type="predicted"/>
<dbReference type="Proteomes" id="UP001303647">
    <property type="component" value="Unassembled WGS sequence"/>
</dbReference>
<accession>A0AAN7CX09</accession>
<gene>
    <name evidence="2" type="ORF">C7999DRAFT_29634</name>
</gene>
<evidence type="ECO:0008006" key="4">
    <source>
        <dbReference type="Google" id="ProtNLM"/>
    </source>
</evidence>
<dbReference type="InterPro" id="IPR029069">
    <property type="entry name" value="HotDog_dom_sf"/>
</dbReference>
<reference evidence="2" key="2">
    <citation type="submission" date="2023-05" db="EMBL/GenBank/DDBJ databases">
        <authorList>
            <consortium name="Lawrence Berkeley National Laboratory"/>
            <person name="Steindorff A."/>
            <person name="Hensen N."/>
            <person name="Bonometti L."/>
            <person name="Westerberg I."/>
            <person name="Brannstrom I.O."/>
            <person name="Guillou S."/>
            <person name="Cros-Aarteil S."/>
            <person name="Calhoun S."/>
            <person name="Haridas S."/>
            <person name="Kuo A."/>
            <person name="Mondo S."/>
            <person name="Pangilinan J."/>
            <person name="Riley R."/>
            <person name="Labutti K."/>
            <person name="Andreopoulos B."/>
            <person name="Lipzen A."/>
            <person name="Chen C."/>
            <person name="Yanf M."/>
            <person name="Daum C."/>
            <person name="Ng V."/>
            <person name="Clum A."/>
            <person name="Ohm R."/>
            <person name="Martin F."/>
            <person name="Silar P."/>
            <person name="Natvig D."/>
            <person name="Lalanne C."/>
            <person name="Gautier V."/>
            <person name="Ament-Velasquez S.L."/>
            <person name="Kruys A."/>
            <person name="Hutchinson M.I."/>
            <person name="Powell A.J."/>
            <person name="Barry K."/>
            <person name="Miller A.N."/>
            <person name="Grigoriev I.V."/>
            <person name="Debuchy R."/>
            <person name="Gladieux P."/>
            <person name="Thoren M.H."/>
            <person name="Johannesson H."/>
        </authorList>
    </citation>
    <scope>NUCLEOTIDE SEQUENCE</scope>
    <source>
        <strain evidence="2">CBS 359.72</strain>
    </source>
</reference>
<dbReference type="InterPro" id="IPR052741">
    <property type="entry name" value="Mitochondrial_HTD2"/>
</dbReference>
<keyword evidence="3" id="KW-1185">Reference proteome</keyword>
<dbReference type="Gene3D" id="3.10.129.10">
    <property type="entry name" value="Hotdog Thioesterase"/>
    <property type="match status" value="1"/>
</dbReference>